<protein>
    <submittedName>
        <fullName evidence="2">Helix-turn-helix domain-containing protein</fullName>
    </submittedName>
</protein>
<feature type="domain" description="HTH cro/C1-type" evidence="1">
    <location>
        <begin position="10"/>
        <end position="64"/>
    </location>
</feature>
<dbReference type="PANTHER" id="PTHR33516:SF2">
    <property type="entry name" value="LEXA REPRESSOR-RELATED"/>
    <property type="match status" value="1"/>
</dbReference>
<dbReference type="PANTHER" id="PTHR33516">
    <property type="entry name" value="LEXA REPRESSOR"/>
    <property type="match status" value="1"/>
</dbReference>
<sequence length="220" mass="23839">MNSIGFSENLKKLRMAKGWSKSELGKRVGVSDVTIGYWESGKTEPRMGKVEMVADVLGVTTDELLFSEPVDLPTQPAKNITMPVAASNRAPLYGSVAAGIPLEMHPVNDFVEIPLGIATQYPHAFLLRINGDSMNKIVPHGAYALIDPCENVSNGEIAAVIVDNDEATLKRFFRLQNSIALEPDSCNPDHSVKIIDASSGSSVKIIGKLVWFMAAPNVKF</sequence>
<dbReference type="SMART" id="SM00530">
    <property type="entry name" value="HTH_XRE"/>
    <property type="match status" value="1"/>
</dbReference>
<dbReference type="InterPro" id="IPR036286">
    <property type="entry name" value="LexA/Signal_pep-like_sf"/>
</dbReference>
<keyword evidence="3" id="KW-1185">Reference proteome</keyword>
<dbReference type="RefSeq" id="WP_168908628.1">
    <property type="nucleotide sequence ID" value="NZ_CP051428.1"/>
</dbReference>
<dbReference type="InterPro" id="IPR050077">
    <property type="entry name" value="LexA_repressor"/>
</dbReference>
<dbReference type="Proteomes" id="UP000502136">
    <property type="component" value="Chromosome"/>
</dbReference>
<dbReference type="Gene3D" id="1.10.260.40">
    <property type="entry name" value="lambda repressor-like DNA-binding domains"/>
    <property type="match status" value="1"/>
</dbReference>
<evidence type="ECO:0000313" key="2">
    <source>
        <dbReference type="EMBL" id="QJC53085.1"/>
    </source>
</evidence>
<dbReference type="KEGG" id="palr:HGI30_16885"/>
<dbReference type="AlphaFoldDB" id="A0A6H2H0A0"/>
<dbReference type="Pfam" id="PF00717">
    <property type="entry name" value="Peptidase_S24"/>
    <property type="match status" value="1"/>
</dbReference>
<gene>
    <name evidence="2" type="ORF">HGI30_16885</name>
</gene>
<dbReference type="SUPFAM" id="SSF51306">
    <property type="entry name" value="LexA/Signal peptidase"/>
    <property type="match status" value="1"/>
</dbReference>
<name>A0A6H2H0A0_9BACL</name>
<accession>A0A6H2H0A0</accession>
<dbReference type="CDD" id="cd00093">
    <property type="entry name" value="HTH_XRE"/>
    <property type="match status" value="1"/>
</dbReference>
<dbReference type="PROSITE" id="PS50943">
    <property type="entry name" value="HTH_CROC1"/>
    <property type="match status" value="1"/>
</dbReference>
<proteinExistence type="predicted"/>
<dbReference type="InterPro" id="IPR001387">
    <property type="entry name" value="Cro/C1-type_HTH"/>
</dbReference>
<dbReference type="InterPro" id="IPR015927">
    <property type="entry name" value="Peptidase_S24_S26A/B/C"/>
</dbReference>
<organism evidence="2 3">
    <name type="scientific">Paenibacillus albicereus</name>
    <dbReference type="NCBI Taxonomy" id="2726185"/>
    <lineage>
        <taxon>Bacteria</taxon>
        <taxon>Bacillati</taxon>
        <taxon>Bacillota</taxon>
        <taxon>Bacilli</taxon>
        <taxon>Bacillales</taxon>
        <taxon>Paenibacillaceae</taxon>
        <taxon>Paenibacillus</taxon>
    </lineage>
</organism>
<dbReference type="CDD" id="cd06529">
    <property type="entry name" value="S24_LexA-like"/>
    <property type="match status" value="1"/>
</dbReference>
<reference evidence="2 3" key="1">
    <citation type="submission" date="2020-04" db="EMBL/GenBank/DDBJ databases">
        <title>Novel Paenibacillus strain UniB2 isolated from commercial digestive syrup.</title>
        <authorList>
            <person name="Thorat V."/>
            <person name="Kirdat K."/>
            <person name="Tiwarekar B."/>
            <person name="Yadav A."/>
        </authorList>
    </citation>
    <scope>NUCLEOTIDE SEQUENCE [LARGE SCALE GENOMIC DNA]</scope>
    <source>
        <strain evidence="2 3">UniB2</strain>
    </source>
</reference>
<dbReference type="InterPro" id="IPR039418">
    <property type="entry name" value="LexA-like"/>
</dbReference>
<dbReference type="InterPro" id="IPR010982">
    <property type="entry name" value="Lambda_DNA-bd_dom_sf"/>
</dbReference>
<evidence type="ECO:0000313" key="3">
    <source>
        <dbReference type="Proteomes" id="UP000502136"/>
    </source>
</evidence>
<dbReference type="GO" id="GO:0003677">
    <property type="term" value="F:DNA binding"/>
    <property type="evidence" value="ECO:0007669"/>
    <property type="project" value="InterPro"/>
</dbReference>
<dbReference type="Gene3D" id="2.10.109.10">
    <property type="entry name" value="Umud Fragment, subunit A"/>
    <property type="match status" value="1"/>
</dbReference>
<dbReference type="Pfam" id="PF01381">
    <property type="entry name" value="HTH_3"/>
    <property type="match status" value="1"/>
</dbReference>
<dbReference type="SUPFAM" id="SSF47413">
    <property type="entry name" value="lambda repressor-like DNA-binding domains"/>
    <property type="match status" value="1"/>
</dbReference>
<evidence type="ECO:0000259" key="1">
    <source>
        <dbReference type="PROSITE" id="PS50943"/>
    </source>
</evidence>
<dbReference type="EMBL" id="CP051428">
    <property type="protein sequence ID" value="QJC53085.1"/>
    <property type="molecule type" value="Genomic_DNA"/>
</dbReference>